<organism evidence="7 8">
    <name type="scientific">Allochromatium palmeri</name>
    <dbReference type="NCBI Taxonomy" id="231048"/>
    <lineage>
        <taxon>Bacteria</taxon>
        <taxon>Pseudomonadati</taxon>
        <taxon>Pseudomonadota</taxon>
        <taxon>Gammaproteobacteria</taxon>
        <taxon>Chromatiales</taxon>
        <taxon>Chromatiaceae</taxon>
        <taxon>Allochromatium</taxon>
    </lineage>
</organism>
<evidence type="ECO:0000259" key="5">
    <source>
        <dbReference type="Pfam" id="PF25954"/>
    </source>
</evidence>
<dbReference type="Pfam" id="PF25989">
    <property type="entry name" value="YknX_C"/>
    <property type="match status" value="1"/>
</dbReference>
<dbReference type="GO" id="GO:1990281">
    <property type="term" value="C:efflux pump complex"/>
    <property type="evidence" value="ECO:0007669"/>
    <property type="project" value="TreeGrafter"/>
</dbReference>
<dbReference type="NCBIfam" id="TIGR01730">
    <property type="entry name" value="RND_mfp"/>
    <property type="match status" value="1"/>
</dbReference>
<comment type="caution">
    <text evidence="7">The sequence shown here is derived from an EMBL/GenBank/DDBJ whole genome shotgun (WGS) entry which is preliminary data.</text>
</comment>
<feature type="domain" description="YknX-like C-terminal permuted SH3-like" evidence="6">
    <location>
        <begin position="289"/>
        <end position="363"/>
    </location>
</feature>
<protein>
    <submittedName>
        <fullName evidence="7">Efflux RND transporter periplasmic adaptor subunit</fullName>
    </submittedName>
</protein>
<dbReference type="PANTHER" id="PTHR30469">
    <property type="entry name" value="MULTIDRUG RESISTANCE PROTEIN MDTA"/>
    <property type="match status" value="1"/>
</dbReference>
<evidence type="ECO:0000256" key="1">
    <source>
        <dbReference type="ARBA" id="ARBA00009477"/>
    </source>
</evidence>
<feature type="domain" description="CusB-like beta-barrel" evidence="5">
    <location>
        <begin position="214"/>
        <end position="281"/>
    </location>
</feature>
<dbReference type="AlphaFoldDB" id="A0A6N8EEK2"/>
<dbReference type="FunFam" id="2.40.30.170:FF:000010">
    <property type="entry name" value="Efflux RND transporter periplasmic adaptor subunit"/>
    <property type="match status" value="1"/>
</dbReference>
<dbReference type="Gene3D" id="2.40.30.170">
    <property type="match status" value="1"/>
</dbReference>
<feature type="region of interest" description="Disordered" evidence="3">
    <location>
        <begin position="361"/>
        <end position="386"/>
    </location>
</feature>
<gene>
    <name evidence="7" type="ORF">GJ668_08130</name>
</gene>
<dbReference type="InterPro" id="IPR058625">
    <property type="entry name" value="MdtA-like_BSH"/>
</dbReference>
<evidence type="ECO:0000256" key="3">
    <source>
        <dbReference type="SAM" id="MobiDB-lite"/>
    </source>
</evidence>
<evidence type="ECO:0000256" key="2">
    <source>
        <dbReference type="SAM" id="Coils"/>
    </source>
</evidence>
<dbReference type="OrthoDB" id="9800613at2"/>
<dbReference type="GO" id="GO:0015562">
    <property type="term" value="F:efflux transmembrane transporter activity"/>
    <property type="evidence" value="ECO:0007669"/>
    <property type="project" value="TreeGrafter"/>
</dbReference>
<accession>A0A6N8EEK2</accession>
<evidence type="ECO:0000313" key="7">
    <source>
        <dbReference type="EMBL" id="MTW21066.1"/>
    </source>
</evidence>
<evidence type="ECO:0000259" key="6">
    <source>
        <dbReference type="Pfam" id="PF25989"/>
    </source>
</evidence>
<dbReference type="Proteomes" id="UP000434044">
    <property type="component" value="Unassembled WGS sequence"/>
</dbReference>
<name>A0A6N8EEK2_9GAMM</name>
<dbReference type="InterPro" id="IPR058637">
    <property type="entry name" value="YknX-like_C"/>
</dbReference>
<reference evidence="7 8" key="1">
    <citation type="submission" date="2019-11" db="EMBL/GenBank/DDBJ databases">
        <title>Whole-genome sequence of the anaerobic purple sulfur bacterium Allochromatium palmeri DSM 15591.</title>
        <authorList>
            <person name="Kyndt J.A."/>
            <person name="Meyer T.E."/>
        </authorList>
    </citation>
    <scope>NUCLEOTIDE SEQUENCE [LARGE SCALE GENOMIC DNA]</scope>
    <source>
        <strain evidence="7 8">DSM 15591</strain>
    </source>
</reference>
<dbReference type="Pfam" id="PF25954">
    <property type="entry name" value="Beta-barrel_RND_2"/>
    <property type="match status" value="1"/>
</dbReference>
<dbReference type="Gene3D" id="1.10.287.470">
    <property type="entry name" value="Helix hairpin bin"/>
    <property type="match status" value="1"/>
</dbReference>
<proteinExistence type="inferred from homology"/>
<sequence>MNAMTTHTRRTLLLLLLTLVVGTALSAWLFRETLLSNGSKEDSARGRPPPTVETAQVERAIIADHIRATGTLQAPEAVTITARTAGRVAKIHFEEGQRVTAGALLVELERDRSEAAVERAAARLEQRSSAEARREELMAKDFVSAAELDSAEAAAREAKAQLRIAREDLDDRSIEAPFAGVIGRRLISIGALLQPGDPIARLSRTQPLDLLFMVPGVEIGRIESGQRVEATTPAYPSRRFDGALTLIGTEVDPGTRTLPLEATFDNSDGLLKPGMFMQVALLVGQRDTLRVPEAAVITEGPNTLVYALRPPAEDEKNSDATVERRRVETGTRRDGWVEIRGGVTAGERVVVAGLQGLRDGLAVHPTSATEPSGAGAPPAESTEARR</sequence>
<dbReference type="InterPro" id="IPR058792">
    <property type="entry name" value="Beta-barrel_RND_2"/>
</dbReference>
<evidence type="ECO:0000313" key="8">
    <source>
        <dbReference type="Proteomes" id="UP000434044"/>
    </source>
</evidence>
<feature type="coiled-coil region" evidence="2">
    <location>
        <begin position="105"/>
        <end position="168"/>
    </location>
</feature>
<keyword evidence="2" id="KW-0175">Coiled coil</keyword>
<keyword evidence="8" id="KW-1185">Reference proteome</keyword>
<dbReference type="SUPFAM" id="SSF111369">
    <property type="entry name" value="HlyD-like secretion proteins"/>
    <property type="match status" value="1"/>
</dbReference>
<evidence type="ECO:0000259" key="4">
    <source>
        <dbReference type="Pfam" id="PF25917"/>
    </source>
</evidence>
<dbReference type="Pfam" id="PF25917">
    <property type="entry name" value="BSH_RND"/>
    <property type="match status" value="1"/>
</dbReference>
<dbReference type="InterPro" id="IPR006143">
    <property type="entry name" value="RND_pump_MFP"/>
</dbReference>
<feature type="domain" description="Multidrug resistance protein MdtA-like barrel-sandwich hybrid" evidence="4">
    <location>
        <begin position="77"/>
        <end position="198"/>
    </location>
</feature>
<dbReference type="EMBL" id="WNKT01000013">
    <property type="protein sequence ID" value="MTW21066.1"/>
    <property type="molecule type" value="Genomic_DNA"/>
</dbReference>
<dbReference type="Gene3D" id="2.40.50.100">
    <property type="match status" value="1"/>
</dbReference>
<comment type="similarity">
    <text evidence="1">Belongs to the membrane fusion protein (MFP) (TC 8.A.1) family.</text>
</comment>
<dbReference type="Gene3D" id="2.40.420.20">
    <property type="match status" value="1"/>
</dbReference>